<proteinExistence type="predicted"/>
<protein>
    <submittedName>
        <fullName evidence="2">Uncharacterized protein</fullName>
    </submittedName>
</protein>
<gene>
    <name evidence="2" type="ORF">SLS60_009528</name>
</gene>
<reference evidence="2 3" key="1">
    <citation type="submission" date="2024-02" db="EMBL/GenBank/DDBJ databases">
        <title>De novo assembly and annotation of 12 fungi associated with fruit tree decline syndrome in Ontario, Canada.</title>
        <authorList>
            <person name="Sulman M."/>
            <person name="Ellouze W."/>
            <person name="Ilyukhin E."/>
        </authorList>
    </citation>
    <scope>NUCLEOTIDE SEQUENCE [LARGE SCALE GENOMIC DNA]</scope>
    <source>
        <strain evidence="2 3">M42-189</strain>
    </source>
</reference>
<accession>A0ABR3QUJ6</accession>
<dbReference type="Proteomes" id="UP001521785">
    <property type="component" value="Unassembled WGS sequence"/>
</dbReference>
<comment type="caution">
    <text evidence="2">The sequence shown here is derived from an EMBL/GenBank/DDBJ whole genome shotgun (WGS) entry which is preliminary data.</text>
</comment>
<sequence>MSIPMRQLEGRGDTPFPSSSEFIRDTAIDLVSPIESTPDASTRSESPCARKKRKKQKGQDSNVKRRRVSGIASTQKAPKSGCSDGKGKEKENRISEDIMESIELQTVEATMQKRGDCKEWPIIIG</sequence>
<keyword evidence="3" id="KW-1185">Reference proteome</keyword>
<feature type="region of interest" description="Disordered" evidence="1">
    <location>
        <begin position="1"/>
        <end position="99"/>
    </location>
</feature>
<feature type="compositionally biased region" description="Polar residues" evidence="1">
    <location>
        <begin position="34"/>
        <end position="45"/>
    </location>
</feature>
<evidence type="ECO:0000313" key="3">
    <source>
        <dbReference type="Proteomes" id="UP001521785"/>
    </source>
</evidence>
<evidence type="ECO:0000313" key="2">
    <source>
        <dbReference type="EMBL" id="KAL1595838.1"/>
    </source>
</evidence>
<feature type="compositionally biased region" description="Basic and acidic residues" evidence="1">
    <location>
        <begin position="85"/>
        <end position="96"/>
    </location>
</feature>
<organism evidence="2 3">
    <name type="scientific">Paraconiothyrium brasiliense</name>
    <dbReference type="NCBI Taxonomy" id="300254"/>
    <lineage>
        <taxon>Eukaryota</taxon>
        <taxon>Fungi</taxon>
        <taxon>Dikarya</taxon>
        <taxon>Ascomycota</taxon>
        <taxon>Pezizomycotina</taxon>
        <taxon>Dothideomycetes</taxon>
        <taxon>Pleosporomycetidae</taxon>
        <taxon>Pleosporales</taxon>
        <taxon>Massarineae</taxon>
        <taxon>Didymosphaeriaceae</taxon>
        <taxon>Paraconiothyrium</taxon>
    </lineage>
</organism>
<dbReference type="EMBL" id="JAKJXO020000015">
    <property type="protein sequence ID" value="KAL1595838.1"/>
    <property type="molecule type" value="Genomic_DNA"/>
</dbReference>
<name>A0ABR3QUJ6_9PLEO</name>
<evidence type="ECO:0000256" key="1">
    <source>
        <dbReference type="SAM" id="MobiDB-lite"/>
    </source>
</evidence>